<dbReference type="AlphaFoldDB" id="A0A9P6X8V9"/>
<organism evidence="2 3">
    <name type="scientific">Rhizopus oryzae</name>
    <name type="common">Mucormycosis agent</name>
    <name type="synonym">Rhizopus arrhizus var. delemar</name>
    <dbReference type="NCBI Taxonomy" id="64495"/>
    <lineage>
        <taxon>Eukaryota</taxon>
        <taxon>Fungi</taxon>
        <taxon>Fungi incertae sedis</taxon>
        <taxon>Mucoromycota</taxon>
        <taxon>Mucoromycotina</taxon>
        <taxon>Mucoromycetes</taxon>
        <taxon>Mucorales</taxon>
        <taxon>Mucorineae</taxon>
        <taxon>Rhizopodaceae</taxon>
        <taxon>Rhizopus</taxon>
    </lineage>
</organism>
<gene>
    <name evidence="2" type="ORF">G6F64_006376</name>
</gene>
<accession>A0A9P6X8V9</accession>
<name>A0A9P6X8V9_RHIOR</name>
<dbReference type="EMBL" id="JAANQT010000848">
    <property type="protein sequence ID" value="KAG1307994.1"/>
    <property type="molecule type" value="Genomic_DNA"/>
</dbReference>
<dbReference type="Proteomes" id="UP000716291">
    <property type="component" value="Unassembled WGS sequence"/>
</dbReference>
<evidence type="ECO:0000256" key="1">
    <source>
        <dbReference type="SAM" id="MobiDB-lite"/>
    </source>
</evidence>
<comment type="caution">
    <text evidence="2">The sequence shown here is derived from an EMBL/GenBank/DDBJ whole genome shotgun (WGS) entry which is preliminary data.</text>
</comment>
<evidence type="ECO:0000313" key="2">
    <source>
        <dbReference type="EMBL" id="KAG1307994.1"/>
    </source>
</evidence>
<proteinExistence type="predicted"/>
<feature type="compositionally biased region" description="Low complexity" evidence="1">
    <location>
        <begin position="36"/>
        <end position="48"/>
    </location>
</feature>
<sequence>MPTVKQLQAEYAADKAEINRLQQQNAFLLERLAQTSTTTASTRDSTAAVFRPPASPPSWQLKTSIKHPHFQSSNLLLSKKLSSLNMFYPFPAKRLPLALFVPFYQPRV</sequence>
<reference evidence="2" key="1">
    <citation type="journal article" date="2020" name="Microb. Genom.">
        <title>Genetic diversity of clinical and environmental Mucorales isolates obtained from an investigation of mucormycosis cases among solid organ transplant recipients.</title>
        <authorList>
            <person name="Nguyen M.H."/>
            <person name="Kaul D."/>
            <person name="Muto C."/>
            <person name="Cheng S.J."/>
            <person name="Richter R.A."/>
            <person name="Bruno V.M."/>
            <person name="Liu G."/>
            <person name="Beyhan S."/>
            <person name="Sundermann A.J."/>
            <person name="Mounaud S."/>
            <person name="Pasculle A.W."/>
            <person name="Nierman W.C."/>
            <person name="Driscoll E."/>
            <person name="Cumbie R."/>
            <person name="Clancy C.J."/>
            <person name="Dupont C.L."/>
        </authorList>
    </citation>
    <scope>NUCLEOTIDE SEQUENCE</scope>
    <source>
        <strain evidence="2">GL11</strain>
    </source>
</reference>
<evidence type="ECO:0000313" key="3">
    <source>
        <dbReference type="Proteomes" id="UP000716291"/>
    </source>
</evidence>
<feature type="region of interest" description="Disordered" evidence="1">
    <location>
        <begin position="36"/>
        <end position="55"/>
    </location>
</feature>
<keyword evidence="3" id="KW-1185">Reference proteome</keyword>
<protein>
    <submittedName>
        <fullName evidence="2">Uncharacterized protein</fullName>
    </submittedName>
</protein>